<keyword evidence="6" id="KW-0472">Membrane</keyword>
<evidence type="ECO:0000256" key="5">
    <source>
        <dbReference type="ARBA" id="ARBA00022729"/>
    </source>
</evidence>
<dbReference type="InterPro" id="IPR005017">
    <property type="entry name" value="OMPP1/FadL/TodX"/>
</dbReference>
<organism evidence="8 9">
    <name type="scientific">Aquimarina hainanensis</name>
    <dbReference type="NCBI Taxonomy" id="1578017"/>
    <lineage>
        <taxon>Bacteria</taxon>
        <taxon>Pseudomonadati</taxon>
        <taxon>Bacteroidota</taxon>
        <taxon>Flavobacteriia</taxon>
        <taxon>Flavobacteriales</taxon>
        <taxon>Flavobacteriaceae</taxon>
        <taxon>Aquimarina</taxon>
    </lineage>
</organism>
<reference evidence="9" key="1">
    <citation type="journal article" date="2019" name="Int. J. Syst. Evol. Microbiol.">
        <title>The Global Catalogue of Microorganisms (GCM) 10K type strain sequencing project: providing services to taxonomists for standard genome sequencing and annotation.</title>
        <authorList>
            <consortium name="The Broad Institute Genomics Platform"/>
            <consortium name="The Broad Institute Genome Sequencing Center for Infectious Disease"/>
            <person name="Wu L."/>
            <person name="Ma J."/>
        </authorList>
    </citation>
    <scope>NUCLEOTIDE SEQUENCE [LARGE SCALE GENOMIC DNA]</scope>
    <source>
        <strain evidence="9">KCTC 42423</strain>
    </source>
</reference>
<evidence type="ECO:0000256" key="2">
    <source>
        <dbReference type="ARBA" id="ARBA00008163"/>
    </source>
</evidence>
<evidence type="ECO:0000313" key="8">
    <source>
        <dbReference type="EMBL" id="MFD2590783.1"/>
    </source>
</evidence>
<dbReference type="Proteomes" id="UP001597459">
    <property type="component" value="Unassembled WGS sequence"/>
</dbReference>
<keyword evidence="4" id="KW-0812">Transmembrane</keyword>
<keyword evidence="7" id="KW-0998">Cell outer membrane</keyword>
<evidence type="ECO:0000256" key="4">
    <source>
        <dbReference type="ARBA" id="ARBA00022692"/>
    </source>
</evidence>
<name>A0ABW5N9B1_9FLAO</name>
<dbReference type="PANTHER" id="PTHR35093">
    <property type="entry name" value="OUTER MEMBRANE PROTEIN NMB0088-RELATED"/>
    <property type="match status" value="1"/>
</dbReference>
<comment type="similarity">
    <text evidence="2">Belongs to the OmpP1/FadL family.</text>
</comment>
<evidence type="ECO:0000256" key="1">
    <source>
        <dbReference type="ARBA" id="ARBA00004571"/>
    </source>
</evidence>
<accession>A0ABW5N9B1</accession>
<proteinExistence type="inferred from homology"/>
<dbReference type="EMBL" id="JBHULX010000004">
    <property type="protein sequence ID" value="MFD2590783.1"/>
    <property type="molecule type" value="Genomic_DNA"/>
</dbReference>
<dbReference type="Gene3D" id="2.40.160.60">
    <property type="entry name" value="Outer membrane protein transport protein (OMPP1/FadL/TodX)"/>
    <property type="match status" value="1"/>
</dbReference>
<comment type="caution">
    <text evidence="8">The sequence shown here is derived from an EMBL/GenBank/DDBJ whole genome shotgun (WGS) entry which is preliminary data.</text>
</comment>
<evidence type="ECO:0000313" key="9">
    <source>
        <dbReference type="Proteomes" id="UP001597459"/>
    </source>
</evidence>
<protein>
    <submittedName>
        <fullName evidence="8">OmpP1/FadL family transporter</fullName>
    </submittedName>
</protein>
<sequence length="420" mass="45898">MKKLLSLILFMLVTVVTYAGGYRVSIQGQRALAMGHTGVAVVNSAELVFFNPAGLVYLESKINVSAGANAVFGQVAFQNELTGISSETDNPVGTPLELYGSYKVNDWMTLGLGVYTPYGSEVVWPTDWAGSHLVNNIELAAIYIQPIVSFKLSDVFSIGGGPIFVTGSVNFNRNLSRTLADIDGNRSNVTLDDSGVSNWGWSIGAMFNPSERLRVGFNYRSEIIIKAEGGEATFSNVPNSPGVPFSNGTTTFDANLPLPAELTVGVSYQLNKKWLFAFDYNRQYWSVYKSLDIDFGNTPTGPDSRNLRNYKNSSVYRFGTQYEATPKITLRAGYYYDETPVRPGFFAPETPRNDSQGFTGGLSFAVTPKLAIDASFLYLRFSEVEASYDYATESNGQFSSFGGTYKSSVFSPGLGVTYKL</sequence>
<evidence type="ECO:0000256" key="3">
    <source>
        <dbReference type="ARBA" id="ARBA00022452"/>
    </source>
</evidence>
<dbReference type="Pfam" id="PF03349">
    <property type="entry name" value="Toluene_X"/>
    <property type="match status" value="1"/>
</dbReference>
<evidence type="ECO:0000256" key="7">
    <source>
        <dbReference type="ARBA" id="ARBA00023237"/>
    </source>
</evidence>
<dbReference type="RefSeq" id="WP_378257158.1">
    <property type="nucleotide sequence ID" value="NZ_JBHSJV010000001.1"/>
</dbReference>
<keyword evidence="5" id="KW-0732">Signal</keyword>
<evidence type="ECO:0000256" key="6">
    <source>
        <dbReference type="ARBA" id="ARBA00023136"/>
    </source>
</evidence>
<keyword evidence="9" id="KW-1185">Reference proteome</keyword>
<dbReference type="PANTHER" id="PTHR35093:SF8">
    <property type="entry name" value="OUTER MEMBRANE PROTEIN NMB0088-RELATED"/>
    <property type="match status" value="1"/>
</dbReference>
<keyword evidence="3" id="KW-1134">Transmembrane beta strand</keyword>
<gene>
    <name evidence="8" type="ORF">ACFSTE_08045</name>
</gene>
<comment type="subcellular location">
    <subcellularLocation>
        <location evidence="1">Cell outer membrane</location>
        <topology evidence="1">Multi-pass membrane protein</topology>
    </subcellularLocation>
</comment>
<dbReference type="SUPFAM" id="SSF56935">
    <property type="entry name" value="Porins"/>
    <property type="match status" value="1"/>
</dbReference>